<keyword evidence="6" id="KW-0653">Protein transport</keyword>
<dbReference type="InterPro" id="IPR002898">
    <property type="entry name" value="MotA_ExbB_proton_chnl"/>
</dbReference>
<protein>
    <recommendedName>
        <fullName evidence="8">MotA/TolQ/ExbB proton channel domain-containing protein</fullName>
    </recommendedName>
</protein>
<evidence type="ECO:0000256" key="1">
    <source>
        <dbReference type="ARBA" id="ARBA00004651"/>
    </source>
</evidence>
<evidence type="ECO:0000256" key="5">
    <source>
        <dbReference type="ARBA" id="ARBA00023136"/>
    </source>
</evidence>
<evidence type="ECO:0000256" key="6">
    <source>
        <dbReference type="RuleBase" id="RU004057"/>
    </source>
</evidence>
<feature type="transmembrane region" description="Helical" evidence="7">
    <location>
        <begin position="47"/>
        <end position="67"/>
    </location>
</feature>
<evidence type="ECO:0000256" key="7">
    <source>
        <dbReference type="SAM" id="Phobius"/>
    </source>
</evidence>
<evidence type="ECO:0000256" key="2">
    <source>
        <dbReference type="ARBA" id="ARBA00022475"/>
    </source>
</evidence>
<feature type="domain" description="MotA/TolQ/ExbB proton channel" evidence="8">
    <location>
        <begin position="118"/>
        <end position="231"/>
    </location>
</feature>
<evidence type="ECO:0000256" key="3">
    <source>
        <dbReference type="ARBA" id="ARBA00022692"/>
    </source>
</evidence>
<feature type="transmembrane region" description="Helical" evidence="7">
    <location>
        <begin position="161"/>
        <end position="183"/>
    </location>
</feature>
<dbReference type="AlphaFoldDB" id="A0A2D0N435"/>
<organism evidence="9 10">
    <name type="scientific">Flavilitoribacter nigricans (strain ATCC 23147 / DSM 23189 / NBRC 102662 / NCIMB 1420 / SS-2)</name>
    <name type="common">Lewinella nigricans</name>
    <dbReference type="NCBI Taxonomy" id="1122177"/>
    <lineage>
        <taxon>Bacteria</taxon>
        <taxon>Pseudomonadati</taxon>
        <taxon>Bacteroidota</taxon>
        <taxon>Saprospiria</taxon>
        <taxon>Saprospirales</taxon>
        <taxon>Lewinellaceae</taxon>
        <taxon>Flavilitoribacter</taxon>
    </lineage>
</organism>
<feature type="transmembrane region" description="Helical" evidence="7">
    <location>
        <begin position="203"/>
        <end position="222"/>
    </location>
</feature>
<keyword evidence="5 7" id="KW-0472">Membrane</keyword>
<dbReference type="Proteomes" id="UP000223913">
    <property type="component" value="Unassembled WGS sequence"/>
</dbReference>
<dbReference type="RefSeq" id="WP_099153441.1">
    <property type="nucleotide sequence ID" value="NZ_PDUD01000033.1"/>
</dbReference>
<dbReference type="OrthoDB" id="5290956at2"/>
<evidence type="ECO:0000313" key="9">
    <source>
        <dbReference type="EMBL" id="PHN03312.1"/>
    </source>
</evidence>
<gene>
    <name evidence="9" type="ORF">CRP01_28380</name>
</gene>
<proteinExistence type="inferred from homology"/>
<dbReference type="GO" id="GO:0005886">
    <property type="term" value="C:plasma membrane"/>
    <property type="evidence" value="ECO:0007669"/>
    <property type="project" value="UniProtKB-SubCell"/>
</dbReference>
<keyword evidence="6" id="KW-0813">Transport</keyword>
<evidence type="ECO:0000313" key="10">
    <source>
        <dbReference type="Proteomes" id="UP000223913"/>
    </source>
</evidence>
<accession>A0A2D0N435</accession>
<reference evidence="9 10" key="1">
    <citation type="submission" date="2017-10" db="EMBL/GenBank/DDBJ databases">
        <title>The draft genome sequence of Lewinella nigricans NBRC 102662.</title>
        <authorList>
            <person name="Wang K."/>
        </authorList>
    </citation>
    <scope>NUCLEOTIDE SEQUENCE [LARGE SCALE GENOMIC DNA]</scope>
    <source>
        <strain evidence="9 10">NBRC 102662</strain>
    </source>
</reference>
<evidence type="ECO:0000256" key="4">
    <source>
        <dbReference type="ARBA" id="ARBA00022989"/>
    </source>
</evidence>
<keyword evidence="3 7" id="KW-0812">Transmembrane</keyword>
<dbReference type="GO" id="GO:0015031">
    <property type="term" value="P:protein transport"/>
    <property type="evidence" value="ECO:0007669"/>
    <property type="project" value="UniProtKB-KW"/>
</dbReference>
<comment type="similarity">
    <text evidence="6">Belongs to the exbB/tolQ family.</text>
</comment>
<sequence>MFKSKSIQLVFSVLLAAGVWLLLIVLGNLFSGSPGIQRFMEALGGSYGGYIQAAIYAVFFYSIFELIEKRKFIRQQYNGFNLGLLPVKDQLVLSPEEVATIKLNTIQMEQNGNQFLVADFIKKACTQYRNDQSVSETLQVFNSQVDTSKEEMDGQLEKIRYLLSAIISLGFIGTLLGLSTSIGMAHLAKTTEGMPTITQHLNMAFDTTLVALLVGLILNFFYHRYLEDLDTFYSRTKSYVIDNLISRIYKAA</sequence>
<comment type="caution">
    <text evidence="9">The sequence shown here is derived from an EMBL/GenBank/DDBJ whole genome shotgun (WGS) entry which is preliminary data.</text>
</comment>
<dbReference type="EMBL" id="PDUD01000033">
    <property type="protein sequence ID" value="PHN03312.1"/>
    <property type="molecule type" value="Genomic_DNA"/>
</dbReference>
<comment type="subcellular location">
    <subcellularLocation>
        <location evidence="1">Cell membrane</location>
        <topology evidence="1">Multi-pass membrane protein</topology>
    </subcellularLocation>
    <subcellularLocation>
        <location evidence="6">Membrane</location>
        <topology evidence="6">Multi-pass membrane protein</topology>
    </subcellularLocation>
</comment>
<name>A0A2D0N435_FLAN2</name>
<evidence type="ECO:0000259" key="8">
    <source>
        <dbReference type="Pfam" id="PF01618"/>
    </source>
</evidence>
<keyword evidence="10" id="KW-1185">Reference proteome</keyword>
<keyword evidence="4 7" id="KW-1133">Transmembrane helix</keyword>
<keyword evidence="2" id="KW-1003">Cell membrane</keyword>
<dbReference type="Pfam" id="PF01618">
    <property type="entry name" value="MotA_ExbB"/>
    <property type="match status" value="1"/>
</dbReference>